<protein>
    <recommendedName>
        <fullName evidence="3">LTXXQ motif family protein</fullName>
    </recommendedName>
</protein>
<evidence type="ECO:0008006" key="3">
    <source>
        <dbReference type="Google" id="ProtNLM"/>
    </source>
</evidence>
<sequence>MAIGLPVPSCAGPPAVANGEATDDGVAAISLPEEQLRYMLGRTVMGTQSGPIAIFALGLDRGCDIFDEAADRAVARNLPKWRANLIRAYRQNVPAAELAEAVEKSPRAARDDLSPYLSAIGSEMKQASDPILMRATAEVLAEMAGEAGSVDRTSIDEAERRKDLQRMKAEGEVCGVGRKGGTA</sequence>
<dbReference type="Proteomes" id="UP001203410">
    <property type="component" value="Unassembled WGS sequence"/>
</dbReference>
<evidence type="ECO:0000313" key="1">
    <source>
        <dbReference type="EMBL" id="MCL6699732.1"/>
    </source>
</evidence>
<dbReference type="RefSeq" id="WP_249905190.1">
    <property type="nucleotide sequence ID" value="NZ_JAMGBA010000004.1"/>
</dbReference>
<organism evidence="1 2">
    <name type="scientific">Sphingomonas caseinilyticus</name>
    <dbReference type="NCBI Taxonomy" id="2908205"/>
    <lineage>
        <taxon>Bacteria</taxon>
        <taxon>Pseudomonadati</taxon>
        <taxon>Pseudomonadota</taxon>
        <taxon>Alphaproteobacteria</taxon>
        <taxon>Sphingomonadales</taxon>
        <taxon>Sphingomonadaceae</taxon>
        <taxon>Sphingomonas</taxon>
    </lineage>
</organism>
<evidence type="ECO:0000313" key="2">
    <source>
        <dbReference type="Proteomes" id="UP001203410"/>
    </source>
</evidence>
<comment type="caution">
    <text evidence="1">The sequence shown here is derived from an EMBL/GenBank/DDBJ whole genome shotgun (WGS) entry which is preliminary data.</text>
</comment>
<accession>A0ABT0RXH2</accession>
<proteinExistence type="predicted"/>
<dbReference type="EMBL" id="JAMGBA010000004">
    <property type="protein sequence ID" value="MCL6699732.1"/>
    <property type="molecule type" value="Genomic_DNA"/>
</dbReference>
<reference evidence="1 2" key="1">
    <citation type="submission" date="2022-05" db="EMBL/GenBank/DDBJ databases">
        <authorList>
            <person name="Jo J.-H."/>
            <person name="Im W.-T."/>
        </authorList>
    </citation>
    <scope>NUCLEOTIDE SEQUENCE [LARGE SCALE GENOMIC DNA]</scope>
    <source>
        <strain evidence="1 2">NSE70-1</strain>
    </source>
</reference>
<keyword evidence="2" id="KW-1185">Reference proteome</keyword>
<name>A0ABT0RXH2_9SPHN</name>
<gene>
    <name evidence="1" type="ORF">LZ496_13185</name>
</gene>